<evidence type="ECO:0000313" key="1">
    <source>
        <dbReference type="EMBL" id="QJA77603.1"/>
    </source>
</evidence>
<organism evidence="2">
    <name type="scientific">viral metagenome</name>
    <dbReference type="NCBI Taxonomy" id="1070528"/>
    <lineage>
        <taxon>unclassified sequences</taxon>
        <taxon>metagenomes</taxon>
        <taxon>organismal metagenomes</taxon>
    </lineage>
</organism>
<dbReference type="EMBL" id="MT142292">
    <property type="protein sequence ID" value="QJA77603.1"/>
    <property type="molecule type" value="Genomic_DNA"/>
</dbReference>
<dbReference type="AlphaFoldDB" id="A0A6M3L1D1"/>
<gene>
    <name evidence="1" type="ORF">MM415A01257_0002</name>
    <name evidence="2" type="ORF">MM415B02780_0002</name>
</gene>
<sequence>MAEGKEDVTTRDLMVRDDWLQYVSEDGDEVVLKVPSVREALSAVIAIGANNIRMNPRAVSVSHVLKCLDILTRIDKSAQDKDELVDALKEVLLRGTMDSGSPLGAALEARERARDKEIEFAEIIEPGNGRGG</sequence>
<name>A0A6M3L1D1_9ZZZZ</name>
<reference evidence="2" key="1">
    <citation type="submission" date="2020-03" db="EMBL/GenBank/DDBJ databases">
        <title>The deep terrestrial virosphere.</title>
        <authorList>
            <person name="Holmfeldt K."/>
            <person name="Nilsson E."/>
            <person name="Simone D."/>
            <person name="Lopez-Fernandez M."/>
            <person name="Wu X."/>
            <person name="de Brujin I."/>
            <person name="Lundin D."/>
            <person name="Andersson A."/>
            <person name="Bertilsson S."/>
            <person name="Dopson M."/>
        </authorList>
    </citation>
    <scope>NUCLEOTIDE SEQUENCE</scope>
    <source>
        <strain evidence="1">MM415A01257</strain>
        <strain evidence="2">MM415B02780</strain>
    </source>
</reference>
<dbReference type="EMBL" id="MT142771">
    <property type="protein sequence ID" value="QJA88326.1"/>
    <property type="molecule type" value="Genomic_DNA"/>
</dbReference>
<evidence type="ECO:0000313" key="2">
    <source>
        <dbReference type="EMBL" id="QJA88326.1"/>
    </source>
</evidence>
<proteinExistence type="predicted"/>
<protein>
    <submittedName>
        <fullName evidence="2">Uncharacterized protein</fullName>
    </submittedName>
</protein>
<accession>A0A6M3L1D1</accession>